<keyword evidence="3" id="KW-1185">Reference proteome</keyword>
<evidence type="ECO:0000313" key="2">
    <source>
        <dbReference type="EMBL" id="KIL68440.1"/>
    </source>
</evidence>
<reference evidence="2 3" key="1">
    <citation type="submission" date="2014-04" db="EMBL/GenBank/DDBJ databases">
        <title>Evolutionary Origins and Diversification of the Mycorrhizal Mutualists.</title>
        <authorList>
            <consortium name="DOE Joint Genome Institute"/>
            <consortium name="Mycorrhizal Genomics Consortium"/>
            <person name="Kohler A."/>
            <person name="Kuo A."/>
            <person name="Nagy L.G."/>
            <person name="Floudas D."/>
            <person name="Copeland A."/>
            <person name="Barry K.W."/>
            <person name="Cichocki N."/>
            <person name="Veneault-Fourrey C."/>
            <person name="LaButti K."/>
            <person name="Lindquist E.A."/>
            <person name="Lipzen A."/>
            <person name="Lundell T."/>
            <person name="Morin E."/>
            <person name="Murat C."/>
            <person name="Riley R."/>
            <person name="Ohm R."/>
            <person name="Sun H."/>
            <person name="Tunlid A."/>
            <person name="Henrissat B."/>
            <person name="Grigoriev I.V."/>
            <person name="Hibbett D.S."/>
            <person name="Martin F."/>
        </authorList>
    </citation>
    <scope>NUCLEOTIDE SEQUENCE [LARGE SCALE GENOMIC DNA]</scope>
    <source>
        <strain evidence="2 3">Koide BX008</strain>
    </source>
</reference>
<feature type="compositionally biased region" description="Pro residues" evidence="1">
    <location>
        <begin position="103"/>
        <end position="121"/>
    </location>
</feature>
<feature type="compositionally biased region" description="Polar residues" evidence="1">
    <location>
        <begin position="123"/>
        <end position="135"/>
    </location>
</feature>
<dbReference type="Proteomes" id="UP000054549">
    <property type="component" value="Unassembled WGS sequence"/>
</dbReference>
<dbReference type="OrthoDB" id="2668396at2759"/>
<evidence type="ECO:0000256" key="1">
    <source>
        <dbReference type="SAM" id="MobiDB-lite"/>
    </source>
</evidence>
<organism evidence="2 3">
    <name type="scientific">Amanita muscaria (strain Koide BX008)</name>
    <dbReference type="NCBI Taxonomy" id="946122"/>
    <lineage>
        <taxon>Eukaryota</taxon>
        <taxon>Fungi</taxon>
        <taxon>Dikarya</taxon>
        <taxon>Basidiomycota</taxon>
        <taxon>Agaricomycotina</taxon>
        <taxon>Agaricomycetes</taxon>
        <taxon>Agaricomycetidae</taxon>
        <taxon>Agaricales</taxon>
        <taxon>Pluteineae</taxon>
        <taxon>Amanitaceae</taxon>
        <taxon>Amanita</taxon>
    </lineage>
</organism>
<name>A0A0C2SY44_AMAMK</name>
<evidence type="ECO:0000313" key="3">
    <source>
        <dbReference type="Proteomes" id="UP000054549"/>
    </source>
</evidence>
<proteinExistence type="predicted"/>
<gene>
    <name evidence="2" type="ORF">M378DRAFT_21947</name>
</gene>
<protein>
    <submittedName>
        <fullName evidence="2">Uncharacterized protein</fullName>
    </submittedName>
</protein>
<dbReference type="AlphaFoldDB" id="A0A0C2SY44"/>
<feature type="region of interest" description="Disordered" evidence="1">
    <location>
        <begin position="53"/>
        <end position="160"/>
    </location>
</feature>
<accession>A0A0C2SY44</accession>
<dbReference type="InParanoid" id="A0A0C2SY44"/>
<dbReference type="EMBL" id="KN818228">
    <property type="protein sequence ID" value="KIL68440.1"/>
    <property type="molecule type" value="Genomic_DNA"/>
</dbReference>
<dbReference type="STRING" id="946122.A0A0C2SY44"/>
<sequence>MAAPTHYIRTIQSSFAAHSTSAWGPHNVLYDLGGLINQYPPGLGFGPQEVPYRSVGRRRPPHSAPLEMPSPHVSKVMHVGPSRPPYTKFDPFADDAFELNKNPPSPITPSHPPPLDPPPPSSQLISRSTAQNSWPSPAGSRGNSGRAVSATPPPNTLNNRDARARLVAGILLNRVHGKPMRRRCFSGEPREYVKSRLSCVITADA</sequence>
<dbReference type="HOGENOM" id="CLU_117767_0_0_1"/>